<dbReference type="eggNOG" id="COG5622">
    <property type="taxonomic scope" value="Bacteria"/>
</dbReference>
<evidence type="ECO:0000313" key="1">
    <source>
        <dbReference type="EMBL" id="EDP46114.1"/>
    </source>
</evidence>
<keyword evidence="2" id="KW-1185">Reference proteome</keyword>
<comment type="caution">
    <text evidence="1">The sequence shown here is derived from an EMBL/GenBank/DDBJ whole genome shotgun (WGS) entry which is preliminary data.</text>
</comment>
<reference evidence="1" key="2">
    <citation type="submission" date="2007-10" db="EMBL/GenBank/DDBJ databases">
        <authorList>
            <person name="Myers G.S."/>
        </authorList>
    </citation>
    <scope>NUCLEOTIDE SEQUENCE [LARGE SCALE GENOMIC DNA]</scope>
</reference>
<protein>
    <recommendedName>
        <fullName evidence="3">Protein required for attachment to host cells</fullName>
    </recommendedName>
</protein>
<evidence type="ECO:0000313" key="2">
    <source>
        <dbReference type="Proteomes" id="UP000054075"/>
    </source>
</evidence>
<dbReference type="OrthoDB" id="5647945at2"/>
<reference evidence="1" key="1">
    <citation type="submission" date="2006-04" db="EMBL/GenBank/DDBJ databases">
        <authorList>
            <person name="Seshadri R."/>
            <person name="Federici B.A."/>
        </authorList>
    </citation>
    <scope>NUCLEOTIDE SEQUENCE [LARGE SCALE GENOMIC DNA]</scope>
</reference>
<evidence type="ECO:0008006" key="3">
    <source>
        <dbReference type="Google" id="ProtNLM"/>
    </source>
</evidence>
<dbReference type="InterPro" id="IPR019291">
    <property type="entry name" value="Host_attachment_protein"/>
</dbReference>
<dbReference type="EMBL" id="AAQJ02000001">
    <property type="protein sequence ID" value="EDP46114.1"/>
    <property type="molecule type" value="Genomic_DNA"/>
</dbReference>
<accession>A8PQF9</accession>
<dbReference type="Pfam" id="PF10116">
    <property type="entry name" value="Host_attach"/>
    <property type="match status" value="1"/>
</dbReference>
<dbReference type="STRING" id="59196.RICGR_1508"/>
<dbReference type="RefSeq" id="WP_006035101.1">
    <property type="nucleotide sequence ID" value="NZ_AAQJ02000001.1"/>
</dbReference>
<dbReference type="Proteomes" id="UP000054075">
    <property type="component" value="Unassembled WGS sequence"/>
</dbReference>
<name>A8PQF9_9COXI</name>
<dbReference type="AlphaFoldDB" id="A8PQF9"/>
<sequence>MIWVIRLNSSLCHVHSYEPKNHTLSLLKNFENPSAKLKESDLVSDRPGHYQTMHSAKGAYEPPTSPHEAELDQFTKNIAHFLKKSLDNHQYTQLILCAAPHAGGILLNHLDKQVTHVLLVNIKKNFVGEDDAVLINYLKENWWDIIRSNKI</sequence>
<proteinExistence type="predicted"/>
<gene>
    <name evidence="1" type="ORF">RICGR_1508</name>
</gene>
<organism evidence="1 2">
    <name type="scientific">Rickettsiella grylli</name>
    <dbReference type="NCBI Taxonomy" id="59196"/>
    <lineage>
        <taxon>Bacteria</taxon>
        <taxon>Pseudomonadati</taxon>
        <taxon>Pseudomonadota</taxon>
        <taxon>Gammaproteobacteria</taxon>
        <taxon>Legionellales</taxon>
        <taxon>Coxiellaceae</taxon>
        <taxon>Rickettsiella</taxon>
    </lineage>
</organism>